<dbReference type="Proteomes" id="UP001055453">
    <property type="component" value="Chromosome"/>
</dbReference>
<keyword evidence="2" id="KW-1185">Reference proteome</keyword>
<evidence type="ECO:0000313" key="1">
    <source>
        <dbReference type="EMBL" id="BDI15468.1"/>
    </source>
</evidence>
<evidence type="ECO:0008006" key="3">
    <source>
        <dbReference type="Google" id="ProtNLM"/>
    </source>
</evidence>
<evidence type="ECO:0000313" key="2">
    <source>
        <dbReference type="Proteomes" id="UP001055453"/>
    </source>
</evidence>
<name>A0ABN6Q281_NOSCO</name>
<dbReference type="InterPro" id="IPR018790">
    <property type="entry name" value="DUF2358"/>
</dbReference>
<dbReference type="InterPro" id="IPR032710">
    <property type="entry name" value="NTF2-like_dom_sf"/>
</dbReference>
<dbReference type="EMBL" id="AP025732">
    <property type="protein sequence ID" value="BDI15468.1"/>
    <property type="molecule type" value="Genomic_DNA"/>
</dbReference>
<accession>A0ABN6Q281</accession>
<organism evidence="1 2">
    <name type="scientific">Nostoc cf. commune SO-36</name>
    <dbReference type="NCBI Taxonomy" id="449208"/>
    <lineage>
        <taxon>Bacteria</taxon>
        <taxon>Bacillati</taxon>
        <taxon>Cyanobacteriota</taxon>
        <taxon>Cyanophyceae</taxon>
        <taxon>Nostocales</taxon>
        <taxon>Nostocaceae</taxon>
        <taxon>Nostoc</taxon>
    </lineage>
</organism>
<dbReference type="PANTHER" id="PTHR31094">
    <property type="entry name" value="RIKEN CDNA 2310061I04 GENE"/>
    <property type="match status" value="1"/>
</dbReference>
<dbReference type="SUPFAM" id="SSF54427">
    <property type="entry name" value="NTF2-like"/>
    <property type="match status" value="1"/>
</dbReference>
<protein>
    <recommendedName>
        <fullName evidence="3">DUF2358 domain-containing protein</fullName>
    </recommendedName>
</protein>
<proteinExistence type="predicted"/>
<sequence length="144" mass="17499">MRVESQLLVERVIKTLKEDLPTLFEKDISYHIYTDDIYFKDPVNTFKYKFNYRIIFWTLRFHARLFFTQIYFDVHEVYQSAEDTILAKWTVRGVLRVPWKAGLLFNGYSTYKLNPDNLIYEHIDTWDRKPGEILQQFWQRGEGS</sequence>
<dbReference type="Pfam" id="PF10184">
    <property type="entry name" value="DUF2358"/>
    <property type="match status" value="1"/>
</dbReference>
<dbReference type="PANTHER" id="PTHR31094:SF2">
    <property type="entry name" value="RIKEN CDNA 2310061I04 GENE"/>
    <property type="match status" value="1"/>
</dbReference>
<gene>
    <name evidence="1" type="ORF">ANSO36C_12700</name>
</gene>
<reference evidence="1" key="1">
    <citation type="submission" date="2022-04" db="EMBL/GenBank/DDBJ databases">
        <title>Complete genome sequence of a cyanobacterium, Nostoc sp. SO-36, isolated in Antarctica.</title>
        <authorList>
            <person name="Kanesaki Y."/>
            <person name="Effendi D."/>
            <person name="Sakamoto T."/>
            <person name="Ohtani S."/>
            <person name="Awai K."/>
        </authorList>
    </citation>
    <scope>NUCLEOTIDE SEQUENCE</scope>
    <source>
        <strain evidence="1">SO-36</strain>
    </source>
</reference>